<evidence type="ECO:0000256" key="13">
    <source>
        <dbReference type="PIRSR" id="PIRSR600246-3"/>
    </source>
</evidence>
<dbReference type="VEuPathDB" id="VectorBase:LDEU006822"/>
<evidence type="ECO:0000313" key="14">
    <source>
        <dbReference type="EMBL" id="RWS25218.1"/>
    </source>
</evidence>
<evidence type="ECO:0000256" key="3">
    <source>
        <dbReference type="ARBA" id="ARBA00022801"/>
    </source>
</evidence>
<protein>
    <recommendedName>
        <fullName evidence="7">N(4)-(beta-N-acetylglucosaminyl)-L-asparaginase</fullName>
        <ecNumber evidence="7">3.5.1.26</ecNumber>
    </recommendedName>
    <alternativeName>
        <fullName evidence="9">Aspartylglucosaminidase</fullName>
    </alternativeName>
    <alternativeName>
        <fullName evidence="8">Glycosylasparaginase</fullName>
    </alternativeName>
    <alternativeName>
        <fullName evidence="10">N4-(N-acetyl-beta-glucosaminyl)-L-asparagine amidase</fullName>
    </alternativeName>
</protein>
<dbReference type="FunFam" id="3.60.20.30:FF:000003">
    <property type="entry name" value="N(4)-(Beta-N-acetylglucosaminyl)-L-asparaginase isoform X1"/>
    <property type="match status" value="1"/>
</dbReference>
<dbReference type="GO" id="GO:0003948">
    <property type="term" value="F:N4-(beta-N-acetylglucosaminyl)-L-asparaginase activity"/>
    <property type="evidence" value="ECO:0007669"/>
    <property type="project" value="UniProtKB-EC"/>
</dbReference>
<evidence type="ECO:0000256" key="12">
    <source>
        <dbReference type="PIRSR" id="PIRSR600246-2"/>
    </source>
</evidence>
<feature type="binding site" evidence="12">
    <location>
        <begin position="141"/>
        <end position="144"/>
    </location>
    <ligand>
        <name>substrate</name>
    </ligand>
</feature>
<feature type="binding site" evidence="12">
    <location>
        <begin position="164"/>
        <end position="167"/>
    </location>
    <ligand>
        <name>substrate</name>
    </ligand>
</feature>
<reference evidence="14 15" key="1">
    <citation type="journal article" date="2018" name="Gigascience">
        <title>Genomes of trombidid mites reveal novel predicted allergens and laterally-transferred genes associated with secondary metabolism.</title>
        <authorList>
            <person name="Dong X."/>
            <person name="Chaisiri K."/>
            <person name="Xia D."/>
            <person name="Armstrong S.D."/>
            <person name="Fang Y."/>
            <person name="Donnelly M.J."/>
            <person name="Kadowaki T."/>
            <person name="McGarry J.W."/>
            <person name="Darby A.C."/>
            <person name="Makepeace B.L."/>
        </authorList>
    </citation>
    <scope>NUCLEOTIDE SEQUENCE [LARGE SCALE GENOMIC DNA]</scope>
    <source>
        <strain evidence="14">UoL-UT</strain>
    </source>
</reference>
<evidence type="ECO:0000256" key="10">
    <source>
        <dbReference type="ARBA" id="ARBA00080645"/>
    </source>
</evidence>
<feature type="active site" description="Nucleophile" evidence="11">
    <location>
        <position position="113"/>
    </location>
</feature>
<name>A0A443SCE2_9ACAR</name>
<evidence type="ECO:0000256" key="4">
    <source>
        <dbReference type="ARBA" id="ARBA00022813"/>
    </source>
</evidence>
<gene>
    <name evidence="14" type="ORF">B4U80_10756</name>
</gene>
<evidence type="ECO:0000256" key="7">
    <source>
        <dbReference type="ARBA" id="ARBA00066729"/>
    </source>
</evidence>
<evidence type="ECO:0000256" key="1">
    <source>
        <dbReference type="ARBA" id="ARBA00010872"/>
    </source>
</evidence>
<evidence type="ECO:0000256" key="8">
    <source>
        <dbReference type="ARBA" id="ARBA00078726"/>
    </source>
</evidence>
<evidence type="ECO:0000256" key="11">
    <source>
        <dbReference type="PIRSR" id="PIRSR600246-1"/>
    </source>
</evidence>
<dbReference type="GO" id="GO:0005764">
    <property type="term" value="C:lysosome"/>
    <property type="evidence" value="ECO:0007669"/>
    <property type="project" value="TreeGrafter"/>
</dbReference>
<dbReference type="OrthoDB" id="188713at2759"/>
<dbReference type="EC" id="3.5.1.26" evidence="7"/>
<dbReference type="PANTHER" id="PTHR10188:SF6">
    <property type="entry name" value="N(4)-(BETA-N-ACETYLGLUCOSAMINYL)-L-ASPARAGINASE"/>
    <property type="match status" value="1"/>
</dbReference>
<keyword evidence="15" id="KW-1185">Reference proteome</keyword>
<comment type="caution">
    <text evidence="14">The sequence shown here is derived from an EMBL/GenBank/DDBJ whole genome shotgun (WGS) entry which is preliminary data.</text>
</comment>
<evidence type="ECO:0000256" key="9">
    <source>
        <dbReference type="ARBA" id="ARBA00079301"/>
    </source>
</evidence>
<dbReference type="STRING" id="299467.A0A443SCE2"/>
<keyword evidence="2" id="KW-0645">Protease</keyword>
<dbReference type="AlphaFoldDB" id="A0A443SCE2"/>
<dbReference type="Pfam" id="PF01112">
    <property type="entry name" value="Asparaginase_2"/>
    <property type="match status" value="1"/>
</dbReference>
<dbReference type="GO" id="GO:0008233">
    <property type="term" value="F:peptidase activity"/>
    <property type="evidence" value="ECO:0007669"/>
    <property type="project" value="UniProtKB-KW"/>
</dbReference>
<sequence>MKFPSHKSGAVGDLRRIRSAISVARKVLQHTKVSFLVGDQATQFALQMGFKEQSLASNRSMQMWKTWKENNCQPNYWMNVTPDPKKSCGPYKPIAGSDSHIANISVNEHNHDTIGMVAIDSKGRMAVGTSTNGLKYKISGRVGDSPIPGAGAYVDQDVGGAACTGDGDVTMRFLPTYQAVESLRNGMNPTEAAENAIRRIASKYPNNSAALVVASITGDFGAACYGFPEFPFSVCNGSFQNTTVKTISCLKP</sequence>
<dbReference type="PANTHER" id="PTHR10188">
    <property type="entry name" value="L-ASPARAGINASE"/>
    <property type="match status" value="1"/>
</dbReference>
<dbReference type="InterPro" id="IPR000246">
    <property type="entry name" value="Peptidase_T2"/>
</dbReference>
<evidence type="ECO:0000256" key="6">
    <source>
        <dbReference type="ARBA" id="ARBA00053295"/>
    </source>
</evidence>
<dbReference type="CDD" id="cd04513">
    <property type="entry name" value="Glycosylasparaginase"/>
    <property type="match status" value="1"/>
</dbReference>
<dbReference type="GO" id="GO:0006508">
    <property type="term" value="P:proteolysis"/>
    <property type="evidence" value="ECO:0007669"/>
    <property type="project" value="UniProtKB-KW"/>
</dbReference>
<evidence type="ECO:0000313" key="15">
    <source>
        <dbReference type="Proteomes" id="UP000288716"/>
    </source>
</evidence>
<keyword evidence="4" id="KW-0068">Autocatalytic cleavage</keyword>
<evidence type="ECO:0000256" key="2">
    <source>
        <dbReference type="ARBA" id="ARBA00022670"/>
    </source>
</evidence>
<dbReference type="Proteomes" id="UP000288716">
    <property type="component" value="Unassembled WGS sequence"/>
</dbReference>
<feature type="site" description="Cleavage; by autolysis" evidence="13">
    <location>
        <begin position="112"/>
        <end position="113"/>
    </location>
</feature>
<dbReference type="EMBL" id="NCKV01003945">
    <property type="protein sequence ID" value="RWS25218.1"/>
    <property type="molecule type" value="Genomic_DNA"/>
</dbReference>
<accession>A0A443SCE2</accession>
<evidence type="ECO:0000256" key="5">
    <source>
        <dbReference type="ARBA" id="ARBA00050421"/>
    </source>
</evidence>
<dbReference type="Gene3D" id="3.60.20.30">
    <property type="entry name" value="(Glycosyl)asparaginase"/>
    <property type="match status" value="1"/>
</dbReference>
<proteinExistence type="inferred from homology"/>
<comment type="function">
    <text evidence="6">Cleaves the GlcNAc-Asn bond which joins oligosaccharides to the peptide of asparagine-linked glycoproteins.</text>
</comment>
<organism evidence="14 15">
    <name type="scientific">Leptotrombidium deliense</name>
    <dbReference type="NCBI Taxonomy" id="299467"/>
    <lineage>
        <taxon>Eukaryota</taxon>
        <taxon>Metazoa</taxon>
        <taxon>Ecdysozoa</taxon>
        <taxon>Arthropoda</taxon>
        <taxon>Chelicerata</taxon>
        <taxon>Arachnida</taxon>
        <taxon>Acari</taxon>
        <taxon>Acariformes</taxon>
        <taxon>Trombidiformes</taxon>
        <taxon>Prostigmata</taxon>
        <taxon>Anystina</taxon>
        <taxon>Parasitengona</taxon>
        <taxon>Trombiculoidea</taxon>
        <taxon>Trombiculidae</taxon>
        <taxon>Leptotrombidium</taxon>
    </lineage>
</organism>
<dbReference type="InterPro" id="IPR029055">
    <property type="entry name" value="Ntn_hydrolases_N"/>
</dbReference>
<comment type="similarity">
    <text evidence="1">Belongs to the Ntn-hydrolase family.</text>
</comment>
<dbReference type="SUPFAM" id="SSF56235">
    <property type="entry name" value="N-terminal nucleophile aminohydrolases (Ntn hydrolases)"/>
    <property type="match status" value="1"/>
</dbReference>
<keyword evidence="3" id="KW-0378">Hydrolase</keyword>
<comment type="catalytic activity">
    <reaction evidence="5">
        <text>N(4)-(beta-N-acetyl-D-glucosaminyl)-L-asparagine + H2O = N-acetyl-beta-D-glucosaminylamine + L-aspartate + H(+)</text>
        <dbReference type="Rhea" id="RHEA:11544"/>
        <dbReference type="ChEBI" id="CHEBI:15377"/>
        <dbReference type="ChEBI" id="CHEBI:15378"/>
        <dbReference type="ChEBI" id="CHEBI:15947"/>
        <dbReference type="ChEBI" id="CHEBI:29991"/>
        <dbReference type="ChEBI" id="CHEBI:58080"/>
        <dbReference type="EC" id="3.5.1.26"/>
    </reaction>
</comment>